<dbReference type="SUPFAM" id="SSF53271">
    <property type="entry name" value="PRTase-like"/>
    <property type="match status" value="1"/>
</dbReference>
<dbReference type="InterPro" id="IPR000836">
    <property type="entry name" value="PRTase_dom"/>
</dbReference>
<name>A0A9Q2QQQ7_9BACI</name>
<dbReference type="Proteomes" id="UP001073053">
    <property type="component" value="Unassembled WGS sequence"/>
</dbReference>
<dbReference type="Pfam" id="PF09182">
    <property type="entry name" value="PuR_N"/>
    <property type="match status" value="1"/>
</dbReference>
<keyword evidence="2" id="KW-0805">Transcription regulation</keyword>
<evidence type="ECO:0000256" key="5">
    <source>
        <dbReference type="ARBA" id="ARBA00049656"/>
    </source>
</evidence>
<dbReference type="InterPro" id="IPR036388">
    <property type="entry name" value="WH-like_DNA-bd_sf"/>
</dbReference>
<comment type="caution">
    <text evidence="8">The sequence shown here is derived from an EMBL/GenBank/DDBJ whole genome shotgun (WGS) entry which is preliminary data.</text>
</comment>
<dbReference type="Pfam" id="PF00156">
    <property type="entry name" value="Pribosyltran"/>
    <property type="match status" value="1"/>
</dbReference>
<evidence type="ECO:0000313" key="8">
    <source>
        <dbReference type="EMBL" id="MCY9187127.1"/>
    </source>
</evidence>
<evidence type="ECO:0000313" key="11">
    <source>
        <dbReference type="Proteomes" id="UP001073053"/>
    </source>
</evidence>
<reference evidence="8" key="2">
    <citation type="submission" date="2022-02" db="EMBL/GenBank/DDBJ databases">
        <title>Crop Bioprotection Bacillus Genome Sequencing.</title>
        <authorList>
            <person name="Dunlap C."/>
        </authorList>
    </citation>
    <scope>NUCLEOTIDE SEQUENCE</scope>
    <source>
        <strain evidence="8">EC49O2N-C10</strain>
    </source>
</reference>
<dbReference type="EMBL" id="JALAWA010000022">
    <property type="protein sequence ID" value="MCY9187127.1"/>
    <property type="molecule type" value="Genomic_DNA"/>
</dbReference>
<reference evidence="9 10" key="1">
    <citation type="submission" date="2017-12" db="EMBL/GenBank/DDBJ databases">
        <title>Comparative Functional Genomics of Dry Heat Resistant strains isolated from the Viking Spacecraft.</title>
        <authorList>
            <person name="Seuylemezian A."/>
            <person name="Cooper K."/>
            <person name="Vaishampayan P."/>
        </authorList>
    </citation>
    <scope>NUCLEOTIDE SEQUENCE [LARGE SCALE GENOMIC DNA]</scope>
    <source>
        <strain evidence="9 10">V48-19</strain>
    </source>
</reference>
<dbReference type="RefSeq" id="WP_024123618.1">
    <property type="nucleotide sequence ID" value="NZ_ASJT01000116.1"/>
</dbReference>
<gene>
    <name evidence="8" type="primary">purR</name>
    <name evidence="9" type="ORF">CUU63_15165</name>
    <name evidence="8" type="ORF">MOF03_21300</name>
</gene>
<evidence type="ECO:0000259" key="6">
    <source>
        <dbReference type="Pfam" id="PF00156"/>
    </source>
</evidence>
<feature type="domain" description="Bacterial purine repressor N-terminal" evidence="7">
    <location>
        <begin position="4"/>
        <end position="73"/>
    </location>
</feature>
<keyword evidence="3" id="KW-0238">DNA-binding</keyword>
<dbReference type="InterPro" id="IPR015265">
    <property type="entry name" value="PuR_N"/>
</dbReference>
<dbReference type="PANTHER" id="PTHR43864:SF2">
    <property type="entry name" value="PUR OPERON REPRESSOR"/>
    <property type="match status" value="1"/>
</dbReference>
<dbReference type="InterPro" id="IPR010078">
    <property type="entry name" value="PurR_Bsub"/>
</dbReference>
<dbReference type="GO" id="GO:0003677">
    <property type="term" value="F:DNA binding"/>
    <property type="evidence" value="ECO:0007669"/>
    <property type="project" value="UniProtKB-KW"/>
</dbReference>
<dbReference type="InterPro" id="IPR029057">
    <property type="entry name" value="PRTase-like"/>
</dbReference>
<dbReference type="EMBL" id="PGUV01000012">
    <property type="protein sequence ID" value="PLS05718.1"/>
    <property type="molecule type" value="Genomic_DNA"/>
</dbReference>
<evidence type="ECO:0000256" key="4">
    <source>
        <dbReference type="ARBA" id="ARBA00023163"/>
    </source>
</evidence>
<dbReference type="GO" id="GO:0045982">
    <property type="term" value="P:negative regulation of purine nucleobase metabolic process"/>
    <property type="evidence" value="ECO:0007669"/>
    <property type="project" value="InterPro"/>
</dbReference>
<organism evidence="8 11">
    <name type="scientific">Bacillus halotolerans</name>
    <dbReference type="NCBI Taxonomy" id="260554"/>
    <lineage>
        <taxon>Bacteria</taxon>
        <taxon>Bacillati</taxon>
        <taxon>Bacillota</taxon>
        <taxon>Bacilli</taxon>
        <taxon>Bacillales</taxon>
        <taxon>Bacillaceae</taxon>
        <taxon>Bacillus</taxon>
    </lineage>
</organism>
<dbReference type="InterPro" id="IPR050118">
    <property type="entry name" value="Pur/Pyrimidine_PRTase"/>
</dbReference>
<feature type="domain" description="Phosphoribosyltransferase" evidence="6">
    <location>
        <begin position="108"/>
        <end position="243"/>
    </location>
</feature>
<dbReference type="AlphaFoldDB" id="A0A9Q2QQQ7"/>
<comment type="similarity">
    <text evidence="5">Belongs to the purine/pyrimidine phosphoribosyltransferase family. PurR subfamily.</text>
</comment>
<accession>A0A9Q2QQQ7</accession>
<comment type="subunit">
    <text evidence="1">Homodimer.</text>
</comment>
<protein>
    <submittedName>
        <fullName evidence="8">Pur operon repressor</fullName>
    </submittedName>
</protein>
<dbReference type="InterPro" id="IPR036390">
    <property type="entry name" value="WH_DNA-bd_sf"/>
</dbReference>
<dbReference type="Gene3D" id="3.40.50.2020">
    <property type="match status" value="1"/>
</dbReference>
<evidence type="ECO:0000256" key="3">
    <source>
        <dbReference type="ARBA" id="ARBA00023125"/>
    </source>
</evidence>
<dbReference type="NCBIfam" id="TIGR01743">
    <property type="entry name" value="purR_Bsub"/>
    <property type="match status" value="1"/>
</dbReference>
<keyword evidence="4" id="KW-0804">Transcription</keyword>
<evidence type="ECO:0000313" key="10">
    <source>
        <dbReference type="Proteomes" id="UP000234803"/>
    </source>
</evidence>
<dbReference type="GO" id="GO:0045892">
    <property type="term" value="P:negative regulation of DNA-templated transcription"/>
    <property type="evidence" value="ECO:0007669"/>
    <property type="project" value="InterPro"/>
</dbReference>
<evidence type="ECO:0000256" key="1">
    <source>
        <dbReference type="ARBA" id="ARBA00011738"/>
    </source>
</evidence>
<evidence type="ECO:0000313" key="9">
    <source>
        <dbReference type="EMBL" id="PLS05718.1"/>
    </source>
</evidence>
<dbReference type="Proteomes" id="UP000234803">
    <property type="component" value="Unassembled WGS sequence"/>
</dbReference>
<sequence>MKFRRSGRLVDLTNYLLTHPHELIPLTFFSERYESAKSSISEDLTIIKQTFEQQGIGTLLTVPGAAGGVKYIPKMKQAEAEEFVQTLGQSLANPERILPGGYVYLTDILGKPSVLSKVGKLFASVFADREIDVVMTVATKGIPLAYAAASYLNVPVVIVRKDNKVTEGSTVSINYVSGSSNRIQTMSLAKRSMKTGSNVLIIDDFMKAGGTINGMINLLDEFNANVAGIGVLVEAEGVDERLVDEYMSLLTLSTINMKDKSIEIQNGNFLRFFKDNLLKNGETES</sequence>
<dbReference type="PANTHER" id="PTHR43864">
    <property type="entry name" value="HYPOXANTHINE/GUANINE PHOSPHORIBOSYLTRANSFERASE"/>
    <property type="match status" value="1"/>
</dbReference>
<dbReference type="CDD" id="cd06223">
    <property type="entry name" value="PRTases_typeI"/>
    <property type="match status" value="1"/>
</dbReference>
<evidence type="ECO:0000259" key="7">
    <source>
        <dbReference type="Pfam" id="PF09182"/>
    </source>
</evidence>
<evidence type="ECO:0000256" key="2">
    <source>
        <dbReference type="ARBA" id="ARBA00023015"/>
    </source>
</evidence>
<dbReference type="Gene3D" id="1.10.10.10">
    <property type="entry name" value="Winged helix-like DNA-binding domain superfamily/Winged helix DNA-binding domain"/>
    <property type="match status" value="1"/>
</dbReference>
<proteinExistence type="inferred from homology"/>
<dbReference type="SUPFAM" id="SSF46785">
    <property type="entry name" value="Winged helix' DNA-binding domain"/>
    <property type="match status" value="1"/>
</dbReference>